<dbReference type="InterPro" id="IPR051798">
    <property type="entry name" value="Class-II_PLP-Dep_Aminotrans"/>
</dbReference>
<dbReference type="Gene3D" id="3.40.640.10">
    <property type="entry name" value="Type I PLP-dependent aspartate aminotransferase-like (Major domain)"/>
    <property type="match status" value="1"/>
</dbReference>
<dbReference type="PANTHER" id="PTHR43525">
    <property type="entry name" value="PROTEIN MALY"/>
    <property type="match status" value="1"/>
</dbReference>
<evidence type="ECO:0000256" key="2">
    <source>
        <dbReference type="ARBA" id="ARBA00012224"/>
    </source>
</evidence>
<evidence type="ECO:0000313" key="8">
    <source>
        <dbReference type="Proteomes" id="UP000197058"/>
    </source>
</evidence>
<dbReference type="SUPFAM" id="SSF53383">
    <property type="entry name" value="PLP-dependent transferases"/>
    <property type="match status" value="1"/>
</dbReference>
<dbReference type="GO" id="GO:0047804">
    <property type="term" value="F:cysteine-S-conjugate beta-lyase activity"/>
    <property type="evidence" value="ECO:0007669"/>
    <property type="project" value="UniProtKB-EC"/>
</dbReference>
<dbReference type="InterPro" id="IPR015421">
    <property type="entry name" value="PyrdxlP-dep_Trfase_major"/>
</dbReference>
<keyword evidence="4" id="KW-0456">Lyase</keyword>
<sequence>MKYNFDEVIDRRGTATVAYDGQRKVYDYENLEPFWIADMDIKTPDFIINHLKNKLDQAHFGYLVWKQEAYLSAIKNWYKTRFSVNIQKNDIYYVPSILFTVTEVIREFTKEGEGVLIHTPSYNAFLNLIEGNKRVAVESPLVATDNGYELDKEQFEEMAARDDVKVLVLCSPHNPTGKVWTKEECAFMKDVCERHGVFIVSDEIHMDFVRSENGFYSMTNEMTLDSPILVVTGLGKTFNLASLASSYMITKHRYFTLQFNRKLATYYGLSAANTLAVEAVKVAYNEAGEWVDQLNNHIEKNMTILDEFIKSEMSDQLSFIKPESTYLAWVDFSKSGYVESDVQKALQSVGKLATGIGHSYELGESHHFRMNLACSEEKLRSGLESIKKSFDALDHDEVE</sequence>
<evidence type="ECO:0000259" key="6">
    <source>
        <dbReference type="Pfam" id="PF00155"/>
    </source>
</evidence>
<evidence type="ECO:0000256" key="1">
    <source>
        <dbReference type="ARBA" id="ARBA00001933"/>
    </source>
</evidence>
<evidence type="ECO:0000256" key="4">
    <source>
        <dbReference type="ARBA" id="ARBA00023239"/>
    </source>
</evidence>
<dbReference type="InterPro" id="IPR004839">
    <property type="entry name" value="Aminotransferase_I/II_large"/>
</dbReference>
<organism evidence="7 8">
    <name type="scientific">Mammaliicoccus sciuri</name>
    <name type="common">Staphylococcus sciuri</name>
    <dbReference type="NCBI Taxonomy" id="1296"/>
    <lineage>
        <taxon>Bacteria</taxon>
        <taxon>Bacillati</taxon>
        <taxon>Bacillota</taxon>
        <taxon>Bacilli</taxon>
        <taxon>Bacillales</taxon>
        <taxon>Staphylococcaceae</taxon>
        <taxon>Mammaliicoccus</taxon>
    </lineage>
</organism>
<dbReference type="Pfam" id="PF00155">
    <property type="entry name" value="Aminotran_1_2"/>
    <property type="match status" value="1"/>
</dbReference>
<accession>A0AAI8DHM0</accession>
<dbReference type="Proteomes" id="UP000197058">
    <property type="component" value="Chromosome"/>
</dbReference>
<feature type="domain" description="Aminotransferase class I/classII large" evidence="6">
    <location>
        <begin position="56"/>
        <end position="386"/>
    </location>
</feature>
<dbReference type="AlphaFoldDB" id="A0AAI8DHM0"/>
<protein>
    <recommendedName>
        <fullName evidence="2">cysteine-S-conjugate beta-lyase</fullName>
        <ecNumber evidence="2">4.4.1.13</ecNumber>
    </recommendedName>
</protein>
<comment type="cofactor">
    <cofactor evidence="1">
        <name>pyridoxal 5'-phosphate</name>
        <dbReference type="ChEBI" id="CHEBI:597326"/>
    </cofactor>
</comment>
<dbReference type="RefSeq" id="WP_058592015.1">
    <property type="nucleotide sequence ID" value="NZ_CP022046.2"/>
</dbReference>
<dbReference type="Gene3D" id="3.90.1150.10">
    <property type="entry name" value="Aspartate Aminotransferase, domain 1"/>
    <property type="match status" value="1"/>
</dbReference>
<dbReference type="PANTHER" id="PTHR43525:SF1">
    <property type="entry name" value="PROTEIN MALY"/>
    <property type="match status" value="1"/>
</dbReference>
<evidence type="ECO:0000313" key="7">
    <source>
        <dbReference type="EMBL" id="ASE33857.1"/>
    </source>
</evidence>
<keyword evidence="3" id="KW-0663">Pyridoxal phosphate</keyword>
<dbReference type="EMBL" id="CP022046">
    <property type="protein sequence ID" value="ASE33857.1"/>
    <property type="molecule type" value="Genomic_DNA"/>
</dbReference>
<dbReference type="InterPro" id="IPR015422">
    <property type="entry name" value="PyrdxlP-dep_Trfase_small"/>
</dbReference>
<name>A0AAI8DHM0_MAMSC</name>
<dbReference type="EC" id="4.4.1.13" evidence="2"/>
<dbReference type="GO" id="GO:0030170">
    <property type="term" value="F:pyridoxal phosphate binding"/>
    <property type="evidence" value="ECO:0007669"/>
    <property type="project" value="InterPro"/>
</dbReference>
<dbReference type="InterPro" id="IPR015424">
    <property type="entry name" value="PyrdxlP-dep_Trfase"/>
</dbReference>
<proteinExistence type="inferred from homology"/>
<comment type="similarity">
    <text evidence="5">Belongs to the class-II pyridoxal-phosphate-dependent aminotransferase family. MalY/PatB cystathionine beta-lyase subfamily.</text>
</comment>
<dbReference type="CDD" id="cd00609">
    <property type="entry name" value="AAT_like"/>
    <property type="match status" value="1"/>
</dbReference>
<reference evidence="8" key="1">
    <citation type="submission" date="2017-06" db="EMBL/GenBank/DDBJ databases">
        <title>FDA dAtabase for Regulatory Grade micrObial Sequences (FDA-ARGOS): Supporting development and validation of Infectious Disease Dx tests.</title>
        <authorList>
            <person name="Goldberg B."/>
            <person name="Campos J."/>
            <person name="Tallon L."/>
            <person name="Sadzewicz L."/>
            <person name="Sengamalay N."/>
            <person name="Ott S."/>
            <person name="Godinez A."/>
            <person name="Nagaraj S."/>
            <person name="Vavikolanu K."/>
            <person name="Nadendla S."/>
            <person name="George J."/>
            <person name="Geyer C."/>
            <person name="Sichtig H."/>
        </authorList>
    </citation>
    <scope>NUCLEOTIDE SEQUENCE [LARGE SCALE GENOMIC DNA]</scope>
    <source>
        <strain evidence="8">FDAARGOS_285</strain>
    </source>
</reference>
<evidence type="ECO:0000256" key="5">
    <source>
        <dbReference type="ARBA" id="ARBA00037974"/>
    </source>
</evidence>
<gene>
    <name evidence="7" type="ORF">CEP64_04515</name>
</gene>
<evidence type="ECO:0000256" key="3">
    <source>
        <dbReference type="ARBA" id="ARBA00022898"/>
    </source>
</evidence>
<dbReference type="KEGG" id="sscu:CEP64_04515"/>